<reference evidence="5" key="1">
    <citation type="journal article" date="2011" name="Genome Biol.">
        <title>Comparative and functional genomics provide insights into the pathogenicity of dermatophytic fungi.</title>
        <authorList>
            <person name="Burmester A."/>
            <person name="Shelest E."/>
            <person name="Gloeckner G."/>
            <person name="Heddergott C."/>
            <person name="Schindler S."/>
            <person name="Staib P."/>
            <person name="Heidel A."/>
            <person name="Felder M."/>
            <person name="Petzold A."/>
            <person name="Szafranski K."/>
            <person name="Feuermann M."/>
            <person name="Pedruzzi I."/>
            <person name="Priebe S."/>
            <person name="Groth M."/>
            <person name="Winkler R."/>
            <person name="Li W."/>
            <person name="Kniemeyer O."/>
            <person name="Schroeckh V."/>
            <person name="Hertweck C."/>
            <person name="Hube B."/>
            <person name="White T.C."/>
            <person name="Platzer M."/>
            <person name="Guthke R."/>
            <person name="Heitman J."/>
            <person name="Woestemeyer J."/>
            <person name="Zipfel P.F."/>
            <person name="Monod M."/>
            <person name="Brakhage A.A."/>
        </authorList>
    </citation>
    <scope>NUCLEOTIDE SEQUENCE [LARGE SCALE GENOMIC DNA]</scope>
    <source>
        <strain evidence="5">HKI 0517</strain>
    </source>
</reference>
<dbReference type="GO" id="GO:0006397">
    <property type="term" value="P:mRNA processing"/>
    <property type="evidence" value="ECO:0007669"/>
    <property type="project" value="InterPro"/>
</dbReference>
<evidence type="ECO:0000256" key="3">
    <source>
        <dbReference type="SAM" id="MobiDB-lite"/>
    </source>
</evidence>
<dbReference type="AlphaFoldDB" id="D4D5B0"/>
<feature type="region of interest" description="Disordered" evidence="3">
    <location>
        <begin position="304"/>
        <end position="451"/>
    </location>
</feature>
<feature type="compositionally biased region" description="Polar residues" evidence="3">
    <location>
        <begin position="382"/>
        <end position="392"/>
    </location>
</feature>
<dbReference type="Pfam" id="PF05615">
    <property type="entry name" value="THOC7"/>
    <property type="match status" value="1"/>
</dbReference>
<dbReference type="HOGENOM" id="CLU_049078_2_0_1"/>
<feature type="compositionally biased region" description="Acidic residues" evidence="3">
    <location>
        <begin position="312"/>
        <end position="322"/>
    </location>
</feature>
<comment type="caution">
    <text evidence="4">The sequence shown here is derived from an EMBL/GenBank/DDBJ whole genome shotgun (WGS) entry which is preliminary data.</text>
</comment>
<evidence type="ECO:0000256" key="2">
    <source>
        <dbReference type="ARBA" id="ARBA00023242"/>
    </source>
</evidence>
<comment type="subcellular location">
    <subcellularLocation>
        <location evidence="1">Nucleus</location>
    </subcellularLocation>
</comment>
<accession>D4D5B0</accession>
<evidence type="ECO:0000313" key="5">
    <source>
        <dbReference type="Proteomes" id="UP000008383"/>
    </source>
</evidence>
<dbReference type="EMBL" id="ACYE01000120">
    <property type="protein sequence ID" value="EFE42915.1"/>
    <property type="molecule type" value="Genomic_DNA"/>
</dbReference>
<gene>
    <name evidence="4" type="ORF">TRV_02280</name>
</gene>
<keyword evidence="2" id="KW-0539">Nucleus</keyword>
<feature type="compositionally biased region" description="Acidic residues" evidence="3">
    <location>
        <begin position="403"/>
        <end position="416"/>
    </location>
</feature>
<dbReference type="GeneID" id="9577005"/>
<sequence length="451" mass="50542">MFDTCLTLHRVAEVEVVEVVEVAFRVTTGWIRTSPVWASRSVRRLLSFFKLQPKTIAWSKLTKEPCFYSPTLSGKSVLPEMENYSLLDQADEAITDGLHKSRLLNVEEKPFKRITKRLLAPNSLISSPGSFLATPPPEATPGNADAIQEHEAEKQKMLEKWRQLREDITLDFTAFESSLVRIQLLLASNEKERERYAAEKLEIMATAQEVRDNTTELRLQLEEAQNTLALRKTYDELADKITSNRLLRPRDDQQANLEKLHAEIAKLEKESSEYAQTWAERREQFGRIVDEGMHLRRLIRDEKEEVERREGMEEDDDGDEGDASSKGKRSAASTPRPDPENSVTPSQQTGTGIGAGGEETNPVVAKLQAEKSGPATRGGTPLRQTITASETSTPEEKRISKDDGDENMVDEGEISGDEGGAQEGTTSQAMEDDFEGEEIPDSRSTEKMDTT</sequence>
<evidence type="ECO:0008006" key="6">
    <source>
        <dbReference type="Google" id="ProtNLM"/>
    </source>
</evidence>
<feature type="compositionally biased region" description="Acidic residues" evidence="3">
    <location>
        <begin position="430"/>
        <end position="439"/>
    </location>
</feature>
<dbReference type="RefSeq" id="XP_003023533.1">
    <property type="nucleotide sequence ID" value="XM_003023487.1"/>
</dbReference>
<organism evidence="4 5">
    <name type="scientific">Trichophyton verrucosum (strain HKI 0517)</name>
    <dbReference type="NCBI Taxonomy" id="663202"/>
    <lineage>
        <taxon>Eukaryota</taxon>
        <taxon>Fungi</taxon>
        <taxon>Dikarya</taxon>
        <taxon>Ascomycota</taxon>
        <taxon>Pezizomycotina</taxon>
        <taxon>Eurotiomycetes</taxon>
        <taxon>Eurotiomycetidae</taxon>
        <taxon>Onygenales</taxon>
        <taxon>Arthrodermataceae</taxon>
        <taxon>Trichophyton</taxon>
    </lineage>
</organism>
<feature type="compositionally biased region" description="Basic and acidic residues" evidence="3">
    <location>
        <begin position="440"/>
        <end position="451"/>
    </location>
</feature>
<name>D4D5B0_TRIVH</name>
<dbReference type="OrthoDB" id="205166at2759"/>
<evidence type="ECO:0000256" key="1">
    <source>
        <dbReference type="ARBA" id="ARBA00004123"/>
    </source>
</evidence>
<evidence type="ECO:0000313" key="4">
    <source>
        <dbReference type="EMBL" id="EFE42915.1"/>
    </source>
</evidence>
<dbReference type="GO" id="GO:0000445">
    <property type="term" value="C:THO complex part of transcription export complex"/>
    <property type="evidence" value="ECO:0007669"/>
    <property type="project" value="InterPro"/>
</dbReference>
<keyword evidence="5" id="KW-1185">Reference proteome</keyword>
<dbReference type="KEGG" id="tve:TRV_02280"/>
<proteinExistence type="predicted"/>
<protein>
    <recommendedName>
        <fullName evidence="6">Tho complex subunit 7</fullName>
    </recommendedName>
</protein>
<dbReference type="Proteomes" id="UP000008383">
    <property type="component" value="Unassembled WGS sequence"/>
</dbReference>
<dbReference type="InterPro" id="IPR008501">
    <property type="entry name" value="THOC7/Mft1"/>
</dbReference>